<dbReference type="GeneID" id="28999388"/>
<gene>
    <name evidence="1" type="ORF">PHYBLDRAFT_181517</name>
</gene>
<sequence>MVIGDELICIMFPITRPINRPANISSSSSSSSSSFSFSVSDSFTKSKGRLICKESNTIKDGLQATHIVDATKEQEDPELEHNSKASCSEYVATIQDIFYAKLKRIYWKSNPDYHASALKTTKTTRKMNFHRELCCSQSRGLQKLLVFLHLDDKQ</sequence>
<reference evidence="2" key="1">
    <citation type="submission" date="2015-06" db="EMBL/GenBank/DDBJ databases">
        <title>Expansion of signal transduction pathways in fungi by whole-genome duplication.</title>
        <authorList>
            <consortium name="DOE Joint Genome Institute"/>
            <person name="Corrochano L.M."/>
            <person name="Kuo A."/>
            <person name="Marcet-Houben M."/>
            <person name="Polaino S."/>
            <person name="Salamov A."/>
            <person name="Villalobos J.M."/>
            <person name="Alvarez M.I."/>
            <person name="Avalos J."/>
            <person name="Benito E.P."/>
            <person name="Benoit I."/>
            <person name="Burger G."/>
            <person name="Camino L.P."/>
            <person name="Canovas D."/>
            <person name="Cerda-Olmedo E."/>
            <person name="Cheng J.-F."/>
            <person name="Dominguez A."/>
            <person name="Elias M."/>
            <person name="Eslava A.P."/>
            <person name="Glaser F."/>
            <person name="Grimwood J."/>
            <person name="Gutierrez G."/>
            <person name="Heitman J."/>
            <person name="Henrissat B."/>
            <person name="Iturriaga E.A."/>
            <person name="Lang B.F."/>
            <person name="Lavin J.L."/>
            <person name="Lee S."/>
            <person name="Li W."/>
            <person name="Lindquist E."/>
            <person name="Lopez-Garcia S."/>
            <person name="Luque E.M."/>
            <person name="Marcos A.T."/>
            <person name="Martin J."/>
            <person name="McCluskey K."/>
            <person name="Medina H.R."/>
            <person name="Miralles-Duran A."/>
            <person name="Miyazaki A."/>
            <person name="Munoz-Torres E."/>
            <person name="Oguiza J.A."/>
            <person name="Ohm R."/>
            <person name="Olmedo M."/>
            <person name="Orejas M."/>
            <person name="Ortiz-Castellanos L."/>
            <person name="Pisabarro A.G."/>
            <person name="Rodriguez-Romero J."/>
            <person name="Ruiz-Herrera J."/>
            <person name="Ruiz-Vazquez R."/>
            <person name="Sanz C."/>
            <person name="Schackwitz W."/>
            <person name="Schmutz J."/>
            <person name="Shahriari M."/>
            <person name="Shelest E."/>
            <person name="Silva-Franco F."/>
            <person name="Soanes D."/>
            <person name="Syed K."/>
            <person name="Tagua V.G."/>
            <person name="Talbot N.J."/>
            <person name="Thon M."/>
            <person name="De vries R.P."/>
            <person name="Wiebenga A."/>
            <person name="Yadav J.S."/>
            <person name="Braun E.L."/>
            <person name="Baker S."/>
            <person name="Garre V."/>
            <person name="Horwitz B."/>
            <person name="Torres-Martinez S."/>
            <person name="Idnurm A."/>
            <person name="Herrera-Estrella A."/>
            <person name="Gabaldon T."/>
            <person name="Grigoriev I.V."/>
        </authorList>
    </citation>
    <scope>NUCLEOTIDE SEQUENCE [LARGE SCALE GENOMIC DNA]</scope>
    <source>
        <strain evidence="2">NRRL 1555(-)</strain>
    </source>
</reference>
<name>A0A167MNR8_PHYB8</name>
<proteinExistence type="predicted"/>
<accession>A0A167MNR8</accession>
<dbReference type="RefSeq" id="XP_018291429.1">
    <property type="nucleotide sequence ID" value="XM_018438482.1"/>
</dbReference>
<dbReference type="Proteomes" id="UP000077315">
    <property type="component" value="Unassembled WGS sequence"/>
</dbReference>
<evidence type="ECO:0000313" key="2">
    <source>
        <dbReference type="Proteomes" id="UP000077315"/>
    </source>
</evidence>
<dbReference type="VEuPathDB" id="FungiDB:PHYBLDRAFT_181517"/>
<evidence type="ECO:0000313" key="1">
    <source>
        <dbReference type="EMBL" id="OAD73389.1"/>
    </source>
</evidence>
<dbReference type="InParanoid" id="A0A167MNR8"/>
<protein>
    <submittedName>
        <fullName evidence="1">Uncharacterized protein</fullName>
    </submittedName>
</protein>
<dbReference type="EMBL" id="KV440981">
    <property type="protein sequence ID" value="OAD73389.1"/>
    <property type="molecule type" value="Genomic_DNA"/>
</dbReference>
<dbReference type="AlphaFoldDB" id="A0A167MNR8"/>
<keyword evidence="2" id="KW-1185">Reference proteome</keyword>
<organism evidence="1 2">
    <name type="scientific">Phycomyces blakesleeanus (strain ATCC 8743b / DSM 1359 / FGSC 10004 / NBRC 33097 / NRRL 1555)</name>
    <dbReference type="NCBI Taxonomy" id="763407"/>
    <lineage>
        <taxon>Eukaryota</taxon>
        <taxon>Fungi</taxon>
        <taxon>Fungi incertae sedis</taxon>
        <taxon>Mucoromycota</taxon>
        <taxon>Mucoromycotina</taxon>
        <taxon>Mucoromycetes</taxon>
        <taxon>Mucorales</taxon>
        <taxon>Phycomycetaceae</taxon>
        <taxon>Phycomyces</taxon>
    </lineage>
</organism>